<dbReference type="Proteomes" id="UP001500274">
    <property type="component" value="Unassembled WGS sequence"/>
</dbReference>
<organism evidence="1 2">
    <name type="scientific">Microbacterium binotii</name>
    <dbReference type="NCBI Taxonomy" id="462710"/>
    <lineage>
        <taxon>Bacteria</taxon>
        <taxon>Bacillati</taxon>
        <taxon>Actinomycetota</taxon>
        <taxon>Actinomycetes</taxon>
        <taxon>Micrococcales</taxon>
        <taxon>Microbacteriaceae</taxon>
        <taxon>Microbacterium</taxon>
    </lineage>
</organism>
<evidence type="ECO:0000313" key="1">
    <source>
        <dbReference type="EMBL" id="GAA2579903.1"/>
    </source>
</evidence>
<comment type="caution">
    <text evidence="1">The sequence shown here is derived from an EMBL/GenBank/DDBJ whole genome shotgun (WGS) entry which is preliminary data.</text>
</comment>
<dbReference type="RefSeq" id="WP_344228942.1">
    <property type="nucleotide sequence ID" value="NZ_BAAARI010000012.1"/>
</dbReference>
<sequence>MESVVLDTPAGIDARLGWDPSVTAHDRKRLLARAIIGARLGVDPASVRIEREAPTTFGHHTRLIASLDGAELDLVVTVAEYRAANVVAVSEPGVRVGIDLRDLHPDTHTRAVMRAQSQMWEGATDLDLLTHWSRAQAVLAADGRGPRLSATAVKLDQGGHRGWVRDRPTSYTIQDLSRNAFVITLAWAPEED</sequence>
<name>A0ABP6BQ35_9MICO</name>
<evidence type="ECO:0000313" key="2">
    <source>
        <dbReference type="Proteomes" id="UP001500274"/>
    </source>
</evidence>
<gene>
    <name evidence="1" type="ORF">GCM10009862_18920</name>
</gene>
<proteinExistence type="predicted"/>
<dbReference type="EMBL" id="BAAARI010000012">
    <property type="protein sequence ID" value="GAA2579903.1"/>
    <property type="molecule type" value="Genomic_DNA"/>
</dbReference>
<keyword evidence="2" id="KW-1185">Reference proteome</keyword>
<accession>A0ABP6BQ35</accession>
<protein>
    <submittedName>
        <fullName evidence="1">Uncharacterized protein</fullName>
    </submittedName>
</protein>
<reference evidence="2" key="1">
    <citation type="journal article" date="2019" name="Int. J. Syst. Evol. Microbiol.">
        <title>The Global Catalogue of Microorganisms (GCM) 10K type strain sequencing project: providing services to taxonomists for standard genome sequencing and annotation.</title>
        <authorList>
            <consortium name="The Broad Institute Genomics Platform"/>
            <consortium name="The Broad Institute Genome Sequencing Center for Infectious Disease"/>
            <person name="Wu L."/>
            <person name="Ma J."/>
        </authorList>
    </citation>
    <scope>NUCLEOTIDE SEQUENCE [LARGE SCALE GENOMIC DNA]</scope>
    <source>
        <strain evidence="2">JCM 16365</strain>
    </source>
</reference>